<keyword evidence="1" id="KW-0812">Transmembrane</keyword>
<protein>
    <submittedName>
        <fullName evidence="2">Uncharacterized protein</fullName>
    </submittedName>
</protein>
<comment type="caution">
    <text evidence="2">The sequence shown here is derived from an EMBL/GenBank/DDBJ whole genome shotgun (WGS) entry which is preliminary data.</text>
</comment>
<dbReference type="RefSeq" id="WP_068884905.1">
    <property type="nucleotide sequence ID" value="NZ_LNTU01000039.1"/>
</dbReference>
<dbReference type="EMBL" id="LNTU01000039">
    <property type="protein sequence ID" value="KXF75124.1"/>
    <property type="molecule type" value="Genomic_DNA"/>
</dbReference>
<feature type="transmembrane region" description="Helical" evidence="1">
    <location>
        <begin position="21"/>
        <end position="42"/>
    </location>
</feature>
<keyword evidence="1" id="KW-1133">Transmembrane helix</keyword>
<evidence type="ECO:0000313" key="2">
    <source>
        <dbReference type="EMBL" id="KXF75124.1"/>
    </source>
</evidence>
<feature type="transmembrane region" description="Helical" evidence="1">
    <location>
        <begin position="101"/>
        <end position="120"/>
    </location>
</feature>
<dbReference type="AlphaFoldDB" id="A0A135HPJ1"/>
<reference evidence="2 3" key="1">
    <citation type="submission" date="2015-11" db="EMBL/GenBank/DDBJ databases">
        <title>Draft genome sequence of Paramesorhizobium deserti A-3-E, a strain highly resistant to diverse beta-lactam antibiotics.</title>
        <authorList>
            <person name="Lv R."/>
            <person name="Yang X."/>
            <person name="Fang N."/>
            <person name="Guo J."/>
            <person name="Luo X."/>
            <person name="Peng F."/>
            <person name="Yang R."/>
            <person name="Cui Y."/>
            <person name="Fang C."/>
            <person name="Song Y."/>
        </authorList>
    </citation>
    <scope>NUCLEOTIDE SEQUENCE [LARGE SCALE GENOMIC DNA]</scope>
    <source>
        <strain evidence="2 3">A-3-E</strain>
    </source>
</reference>
<name>A0A135HPJ1_9HYPH</name>
<keyword evidence="1" id="KW-0472">Membrane</keyword>
<dbReference type="Proteomes" id="UP000070107">
    <property type="component" value="Unassembled WGS sequence"/>
</dbReference>
<evidence type="ECO:0000313" key="3">
    <source>
        <dbReference type="Proteomes" id="UP000070107"/>
    </source>
</evidence>
<organism evidence="2 3">
    <name type="scientific">Paramesorhizobium deserti</name>
    <dbReference type="NCBI Taxonomy" id="1494590"/>
    <lineage>
        <taxon>Bacteria</taxon>
        <taxon>Pseudomonadati</taxon>
        <taxon>Pseudomonadota</taxon>
        <taxon>Alphaproteobacteria</taxon>
        <taxon>Hyphomicrobiales</taxon>
        <taxon>Phyllobacteriaceae</taxon>
        <taxon>Paramesorhizobium</taxon>
    </lineage>
</organism>
<proteinExistence type="predicted"/>
<keyword evidence="3" id="KW-1185">Reference proteome</keyword>
<sequence>MPSYRRDISERSPAWPTLAKHFAFGLAIASSVQAVIDLFYWYTAQWFFIGSERFLAGDALAPMDSFVESLIIMTAITAATAFLPALALTAFCRWRGIPGPAAYVIGGALTGVMAVLVTVSDPFHQAAAVYAAGLGISGAASGYIFWRASLHGINNSEGACL</sequence>
<evidence type="ECO:0000256" key="1">
    <source>
        <dbReference type="SAM" id="Phobius"/>
    </source>
</evidence>
<feature type="transmembrane region" description="Helical" evidence="1">
    <location>
        <begin position="126"/>
        <end position="146"/>
    </location>
</feature>
<accession>A0A135HPJ1</accession>
<gene>
    <name evidence="2" type="ORF">ATN84_20835</name>
</gene>
<dbReference type="OrthoDB" id="9956792at2"/>
<feature type="transmembrane region" description="Helical" evidence="1">
    <location>
        <begin position="70"/>
        <end position="89"/>
    </location>
</feature>